<sequence>MVDPTSPIGKDFEGYRIYIGDDRDTLSLVSQYDLATPPHDTTGFNTGLDVVRMATPLVEGGITYRYKFTIDHLRDGFKYFAAVTSYDTGDPNIESLESGFAQNEVMAVTGPAPGERGGGVTVFPNPYRVEASWDRGAQARDHYLWFSNLPQQCTLQIFTLAGDLVFTTDFDGATYDGSNARGIFTPGTGIRSVLSGTTYGWDLITRQGQAVASGLYLWAVRDKRTGARQTGKVLIVKSDRENF</sequence>
<evidence type="ECO:0000313" key="1">
    <source>
        <dbReference type="EMBL" id="TMQ72724.1"/>
    </source>
</evidence>
<dbReference type="AlphaFoldDB" id="A0A538UA22"/>
<dbReference type="EMBL" id="VBPA01000044">
    <property type="protein sequence ID" value="TMQ72724.1"/>
    <property type="molecule type" value="Genomic_DNA"/>
</dbReference>
<evidence type="ECO:0000313" key="2">
    <source>
        <dbReference type="Proteomes" id="UP000319836"/>
    </source>
</evidence>
<organism evidence="1 2">
    <name type="scientific">Eiseniibacteriota bacterium</name>
    <dbReference type="NCBI Taxonomy" id="2212470"/>
    <lineage>
        <taxon>Bacteria</taxon>
        <taxon>Candidatus Eiseniibacteriota</taxon>
    </lineage>
</organism>
<comment type="caution">
    <text evidence="1">The sequence shown here is derived from an EMBL/GenBank/DDBJ whole genome shotgun (WGS) entry which is preliminary data.</text>
</comment>
<dbReference type="Proteomes" id="UP000319836">
    <property type="component" value="Unassembled WGS sequence"/>
</dbReference>
<accession>A0A538UA22</accession>
<name>A0A538UA22_UNCEI</name>
<protein>
    <recommendedName>
        <fullName evidence="3">T9SS type A sorting domain-containing protein</fullName>
    </recommendedName>
</protein>
<reference evidence="1 2" key="1">
    <citation type="journal article" date="2019" name="Nat. Microbiol.">
        <title>Mediterranean grassland soil C-N compound turnover is dependent on rainfall and depth, and is mediated by genomically divergent microorganisms.</title>
        <authorList>
            <person name="Diamond S."/>
            <person name="Andeer P.F."/>
            <person name="Li Z."/>
            <person name="Crits-Christoph A."/>
            <person name="Burstein D."/>
            <person name="Anantharaman K."/>
            <person name="Lane K.R."/>
            <person name="Thomas B.C."/>
            <person name="Pan C."/>
            <person name="Northen T.R."/>
            <person name="Banfield J.F."/>
        </authorList>
    </citation>
    <scope>NUCLEOTIDE SEQUENCE [LARGE SCALE GENOMIC DNA]</scope>
    <source>
        <strain evidence="1">WS_10</strain>
    </source>
</reference>
<gene>
    <name evidence="1" type="ORF">E6K80_01995</name>
</gene>
<proteinExistence type="predicted"/>
<evidence type="ECO:0008006" key="3">
    <source>
        <dbReference type="Google" id="ProtNLM"/>
    </source>
</evidence>